<dbReference type="EMBL" id="AMFJ01000759">
    <property type="protein sequence ID" value="EKE26556.1"/>
    <property type="molecule type" value="Genomic_DNA"/>
</dbReference>
<dbReference type="AlphaFoldDB" id="K2F656"/>
<sequence length="77" mass="9804">MSYLTIEQCKAIWIEFHEMPNHEWYWLVLKYNWSEVIVRFTQKEYDRIINMKMKIKWKVEIHWFNDTFDLKNISFLN</sequence>
<organism evidence="1">
    <name type="scientific">uncultured bacterium</name>
    <name type="common">gcode 4</name>
    <dbReference type="NCBI Taxonomy" id="1234023"/>
    <lineage>
        <taxon>Bacteria</taxon>
        <taxon>environmental samples</taxon>
    </lineage>
</organism>
<proteinExistence type="predicted"/>
<name>K2F656_9BACT</name>
<reference evidence="1" key="1">
    <citation type="journal article" date="2012" name="Science">
        <title>Fermentation, hydrogen, and sulfur metabolism in multiple uncultivated bacterial phyla.</title>
        <authorList>
            <person name="Wrighton K.C."/>
            <person name="Thomas B.C."/>
            <person name="Sharon I."/>
            <person name="Miller C.S."/>
            <person name="Castelle C.J."/>
            <person name="VerBerkmoes N.C."/>
            <person name="Wilkins M.J."/>
            <person name="Hettich R.L."/>
            <person name="Lipton M.S."/>
            <person name="Williams K.H."/>
            <person name="Long P.E."/>
            <person name="Banfield J.F."/>
        </authorList>
    </citation>
    <scope>NUCLEOTIDE SEQUENCE [LARGE SCALE GENOMIC DNA]</scope>
</reference>
<evidence type="ECO:0000313" key="1">
    <source>
        <dbReference type="EMBL" id="EKE26556.1"/>
    </source>
</evidence>
<protein>
    <submittedName>
        <fullName evidence="1">Uncharacterized protein</fullName>
    </submittedName>
</protein>
<gene>
    <name evidence="1" type="ORF">ACD_4C00243G0005</name>
</gene>
<accession>K2F656</accession>
<comment type="caution">
    <text evidence="1">The sequence shown here is derived from an EMBL/GenBank/DDBJ whole genome shotgun (WGS) entry which is preliminary data.</text>
</comment>